<keyword evidence="3" id="KW-0560">Oxidoreductase</keyword>
<dbReference type="PRINTS" id="PR00469">
    <property type="entry name" value="PNDRDTASEII"/>
</dbReference>
<dbReference type="Pfam" id="PF13738">
    <property type="entry name" value="Pyr_redox_3"/>
    <property type="match status" value="1"/>
</dbReference>
<dbReference type="GO" id="GO:0004497">
    <property type="term" value="F:monooxygenase activity"/>
    <property type="evidence" value="ECO:0007669"/>
    <property type="project" value="UniProtKB-KW"/>
</dbReference>
<dbReference type="EMBL" id="LZLQ01000029">
    <property type="protein sequence ID" value="OBK18497.1"/>
    <property type="molecule type" value="Genomic_DNA"/>
</dbReference>
<comment type="similarity">
    <text evidence="2">Belongs to the FAD-binding monooxygenase family.</text>
</comment>
<comment type="cofactor">
    <cofactor evidence="1">
        <name>FAD</name>
        <dbReference type="ChEBI" id="CHEBI:57692"/>
    </cofactor>
</comment>
<dbReference type="Gene3D" id="3.50.50.60">
    <property type="entry name" value="FAD/NAD(P)-binding domain"/>
    <property type="match status" value="2"/>
</dbReference>
<protein>
    <recommendedName>
        <fullName evidence="6">FAD-containing monooxygenase EthA</fullName>
    </recommendedName>
</protein>
<accession>A0A1A3NDL9</accession>
<name>A0A1A3NDL9_MYCAS</name>
<sequence length="477" mass="54072">MLSAGSVDHGEVHMGVTPVQDTTVVVIGAGITGIGAAYYLRANGFPYVVLEANDDLGGTWYTQRWHGARCDSDFVKYSYSFKPHSSRQCLLDREDIHRYLRSVAEEFSILEHIRFETRVISASFDTDTQCWVVHTDRGSFRSQFLINGNGYFSLPYVPTFSGTDSFVGEIVHTFDLDAARRFPGQHVVLVGSGSTAICAAPELARVSRSMTMLQRSPSYIYEIDNRATVFMRLCQSLHTRGFAFPMRVLRAYLQARDDAIFVGFRTFPRIARWYFRKHWTGTVSPAELKEHFSPSYSPWEQRIPVAIGFKDAVRRGAVRVKTATIERFSVRSIVLAGGEELACDVCILATGFQLDFVQFELLVDGVSVDTAGINFYKGIMMGGVPNYFQPVGVWHSAWTQRSEASTRFAMKIMNHMASHGLRQVSIERKAVRYTPAITPNYLMRDLPELPRLYGSWELPSVDNLFRYRFEPRKLNFA</sequence>
<evidence type="ECO:0000256" key="3">
    <source>
        <dbReference type="ARBA" id="ARBA00023033"/>
    </source>
</evidence>
<dbReference type="PANTHER" id="PTHR43872">
    <property type="entry name" value="MONOOXYGENASE, PUTATIVE (AFU_ORTHOLOGUE AFUA_8G02570)-RELATED"/>
    <property type="match status" value="1"/>
</dbReference>
<dbReference type="PANTHER" id="PTHR43872:SF1">
    <property type="entry name" value="MONOOXYGENASE, PUTATIVE (AFU_ORTHOLOGUE AFUA_8G02570)-RELATED"/>
    <property type="match status" value="1"/>
</dbReference>
<dbReference type="InterPro" id="IPR036188">
    <property type="entry name" value="FAD/NAD-bd_sf"/>
</dbReference>
<gene>
    <name evidence="4" type="ORF">A5636_20645</name>
</gene>
<dbReference type="SUPFAM" id="SSF51905">
    <property type="entry name" value="FAD/NAD(P)-binding domain"/>
    <property type="match status" value="1"/>
</dbReference>
<organism evidence="4 5">
    <name type="scientific">Mycobacterium asiaticum</name>
    <dbReference type="NCBI Taxonomy" id="1790"/>
    <lineage>
        <taxon>Bacteria</taxon>
        <taxon>Bacillati</taxon>
        <taxon>Actinomycetota</taxon>
        <taxon>Actinomycetes</taxon>
        <taxon>Mycobacteriales</taxon>
        <taxon>Mycobacteriaceae</taxon>
        <taxon>Mycobacterium</taxon>
    </lineage>
</organism>
<evidence type="ECO:0000313" key="4">
    <source>
        <dbReference type="EMBL" id="OBK18497.1"/>
    </source>
</evidence>
<keyword evidence="3" id="KW-0503">Monooxygenase</keyword>
<dbReference type="Proteomes" id="UP000093629">
    <property type="component" value="Unassembled WGS sequence"/>
</dbReference>
<evidence type="ECO:0008006" key="6">
    <source>
        <dbReference type="Google" id="ProtNLM"/>
    </source>
</evidence>
<comment type="caution">
    <text evidence="4">The sequence shown here is derived from an EMBL/GenBank/DDBJ whole genome shotgun (WGS) entry which is preliminary data.</text>
</comment>
<dbReference type="InterPro" id="IPR051820">
    <property type="entry name" value="FAD-binding_MO"/>
</dbReference>
<dbReference type="AlphaFoldDB" id="A0A1A3NDL9"/>
<proteinExistence type="inferred from homology"/>
<evidence type="ECO:0000313" key="5">
    <source>
        <dbReference type="Proteomes" id="UP000093629"/>
    </source>
</evidence>
<reference evidence="4 5" key="1">
    <citation type="submission" date="2016-06" db="EMBL/GenBank/DDBJ databases">
        <authorList>
            <person name="Kjaerup R.B."/>
            <person name="Dalgaard T.S."/>
            <person name="Juul-Madsen H.R."/>
        </authorList>
    </citation>
    <scope>NUCLEOTIDE SEQUENCE [LARGE SCALE GENOMIC DNA]</scope>
    <source>
        <strain evidence="4 5">1245139.5</strain>
    </source>
</reference>
<keyword evidence="5" id="KW-1185">Reference proteome</keyword>
<evidence type="ECO:0000256" key="1">
    <source>
        <dbReference type="ARBA" id="ARBA00001974"/>
    </source>
</evidence>
<evidence type="ECO:0000256" key="2">
    <source>
        <dbReference type="ARBA" id="ARBA00010139"/>
    </source>
</evidence>